<organism evidence="2 3">
    <name type="scientific">Postia placenta MAD-698-R-SB12</name>
    <dbReference type="NCBI Taxonomy" id="670580"/>
    <lineage>
        <taxon>Eukaryota</taxon>
        <taxon>Fungi</taxon>
        <taxon>Dikarya</taxon>
        <taxon>Basidiomycota</taxon>
        <taxon>Agaricomycotina</taxon>
        <taxon>Agaricomycetes</taxon>
        <taxon>Polyporales</taxon>
        <taxon>Adustoporiaceae</taxon>
        <taxon>Rhodonia</taxon>
    </lineage>
</organism>
<evidence type="ECO:0000256" key="1">
    <source>
        <dbReference type="SAM" id="MobiDB-lite"/>
    </source>
</evidence>
<dbReference type="Proteomes" id="UP000194127">
    <property type="component" value="Unassembled WGS sequence"/>
</dbReference>
<gene>
    <name evidence="2" type="ORF">POSPLADRAFT_1163966</name>
</gene>
<name>A0A1X6MH10_9APHY</name>
<protein>
    <submittedName>
        <fullName evidence="2">Uncharacterized protein</fullName>
    </submittedName>
</protein>
<feature type="compositionally biased region" description="Acidic residues" evidence="1">
    <location>
        <begin position="177"/>
        <end position="186"/>
    </location>
</feature>
<sequence>MDPYHAYLKTIVRDAAHHDGRGVESNSDVPQKVKEYAHLLRGAFELPAWVKEELQSSSRTTCRPQARGDGEKSRDASLRHIFNAVLNDCASIRNVLCADEEIGTCSPKESFLCILVRNALCITRRDLVVDEEALVALPRHWCGELSPLFRYMSTCVCAPLLVSIAAGVPLTSPTVDPQDEGCDGETVETGSGNSGHGDVQESSNGCSPHDDSDAVNSEVIRVQQRPGALPVYIVPHRSLSVSEWLRLPAVERVDYEDTDEDEADIDQQSIAGLDLHALECPRDKPLPTDALVPVVCMADDDTLPVIRASVLYQRRIWHVQEPLIGISFERYGSSISFHFGWTEAELVDGQYHLGDIDIAKPEGALTVAQFLVSLDRHIAGIQNDLASSRAILADELGQRSVVRWRVDSVITADHEDSIGEPEDLMSLWLDVAT</sequence>
<dbReference type="GeneID" id="36332749"/>
<dbReference type="EMBL" id="KZ111133">
    <property type="protein sequence ID" value="OSX55687.1"/>
    <property type="molecule type" value="Genomic_DNA"/>
</dbReference>
<dbReference type="AlphaFoldDB" id="A0A1X6MH10"/>
<dbReference type="RefSeq" id="XP_024332481.1">
    <property type="nucleotide sequence ID" value="XM_024487800.1"/>
</dbReference>
<reference evidence="2 3" key="1">
    <citation type="submission" date="2017-04" db="EMBL/GenBank/DDBJ databases">
        <title>Genome Sequence of the Model Brown-Rot Fungus Postia placenta SB12.</title>
        <authorList>
            <consortium name="DOE Joint Genome Institute"/>
            <person name="Gaskell J."/>
            <person name="Kersten P."/>
            <person name="Larrondo L.F."/>
            <person name="Canessa P."/>
            <person name="Martinez D."/>
            <person name="Hibbett D."/>
            <person name="Schmoll M."/>
            <person name="Kubicek C.P."/>
            <person name="Martinez A.T."/>
            <person name="Yadav J."/>
            <person name="Master E."/>
            <person name="Magnuson J.K."/>
            <person name="James T."/>
            <person name="Yaver D."/>
            <person name="Berka R."/>
            <person name="Labutti K."/>
            <person name="Lipzen A."/>
            <person name="Aerts A."/>
            <person name="Barry K."/>
            <person name="Henrissat B."/>
            <person name="Blanchette R."/>
            <person name="Grigoriev I."/>
            <person name="Cullen D."/>
        </authorList>
    </citation>
    <scope>NUCLEOTIDE SEQUENCE [LARGE SCALE GENOMIC DNA]</scope>
    <source>
        <strain evidence="2 3">MAD-698-R-SB12</strain>
    </source>
</reference>
<feature type="region of interest" description="Disordered" evidence="1">
    <location>
        <begin position="175"/>
        <end position="213"/>
    </location>
</feature>
<evidence type="ECO:0000313" key="3">
    <source>
        <dbReference type="Proteomes" id="UP000194127"/>
    </source>
</evidence>
<accession>A0A1X6MH10</accession>
<proteinExistence type="predicted"/>
<keyword evidence="3" id="KW-1185">Reference proteome</keyword>
<dbReference type="OrthoDB" id="2778931at2759"/>
<evidence type="ECO:0000313" key="2">
    <source>
        <dbReference type="EMBL" id="OSX55687.1"/>
    </source>
</evidence>